<keyword evidence="2" id="KW-1185">Reference proteome</keyword>
<evidence type="ECO:0000313" key="1">
    <source>
        <dbReference type="EMBL" id="VEL39649.1"/>
    </source>
</evidence>
<organism evidence="1 2">
    <name type="scientific">Protopolystoma xenopodis</name>
    <dbReference type="NCBI Taxonomy" id="117903"/>
    <lineage>
        <taxon>Eukaryota</taxon>
        <taxon>Metazoa</taxon>
        <taxon>Spiralia</taxon>
        <taxon>Lophotrochozoa</taxon>
        <taxon>Platyhelminthes</taxon>
        <taxon>Monogenea</taxon>
        <taxon>Polyopisthocotylea</taxon>
        <taxon>Polystomatidea</taxon>
        <taxon>Polystomatidae</taxon>
        <taxon>Protopolystoma</taxon>
    </lineage>
</organism>
<sequence>MLNQFCFLDPYTICISDLIFSSNERHNWGKTSSRFAASPPAPAHKFESALHSTEKSADLTNHNFVSPAPEAKTYLFASDRINSHSSESQSVLFVFVLPSDGLESLLSTDVRGSVPNSAEGSPLQVGPVAESKCRQTMADTRSNMSGRSDLEHMLQPARLLRLLIILFMCLGICPHRHTRKTLTCRPFLFTIFGVVLTHRRMSVEHTFVLSGSKSVEITAAF</sequence>
<name>A0A3S5AWS0_9PLAT</name>
<evidence type="ECO:0000313" key="2">
    <source>
        <dbReference type="Proteomes" id="UP000784294"/>
    </source>
</evidence>
<proteinExistence type="predicted"/>
<dbReference type="AlphaFoldDB" id="A0A3S5AWS0"/>
<gene>
    <name evidence="1" type="ORF">PXEA_LOCUS33089</name>
</gene>
<protein>
    <submittedName>
        <fullName evidence="1">Uncharacterized protein</fullName>
    </submittedName>
</protein>
<dbReference type="EMBL" id="CAAALY010262075">
    <property type="protein sequence ID" value="VEL39649.1"/>
    <property type="molecule type" value="Genomic_DNA"/>
</dbReference>
<comment type="caution">
    <text evidence="1">The sequence shown here is derived from an EMBL/GenBank/DDBJ whole genome shotgun (WGS) entry which is preliminary data.</text>
</comment>
<reference evidence="1" key="1">
    <citation type="submission" date="2018-11" db="EMBL/GenBank/DDBJ databases">
        <authorList>
            <consortium name="Pathogen Informatics"/>
        </authorList>
    </citation>
    <scope>NUCLEOTIDE SEQUENCE</scope>
</reference>
<accession>A0A3S5AWS0</accession>
<dbReference type="Proteomes" id="UP000784294">
    <property type="component" value="Unassembled WGS sequence"/>
</dbReference>